<dbReference type="GO" id="GO:0008810">
    <property type="term" value="F:cellulase activity"/>
    <property type="evidence" value="ECO:0007669"/>
    <property type="project" value="UniProtKB-EC"/>
</dbReference>
<keyword evidence="11" id="KW-1185">Reference proteome</keyword>
<protein>
    <recommendedName>
        <fullName evidence="3">cellulase</fullName>
        <ecNumber evidence="3">3.2.1.4</ecNumber>
    </recommendedName>
</protein>
<dbReference type="PANTHER" id="PTHR22298">
    <property type="entry name" value="ENDO-1,4-BETA-GLUCANASE"/>
    <property type="match status" value="1"/>
</dbReference>
<comment type="caution">
    <text evidence="10">The sequence shown here is derived from an EMBL/GenBank/DDBJ whole genome shotgun (WGS) entry which is preliminary data.</text>
</comment>
<proteinExistence type="inferred from homology"/>
<dbReference type="Gene3D" id="1.50.10.10">
    <property type="match status" value="1"/>
</dbReference>
<keyword evidence="7" id="KW-0326">Glycosidase</keyword>
<evidence type="ECO:0000313" key="11">
    <source>
        <dbReference type="Proteomes" id="UP000824120"/>
    </source>
</evidence>
<dbReference type="GO" id="GO:0030245">
    <property type="term" value="P:cellulose catabolic process"/>
    <property type="evidence" value="ECO:0007669"/>
    <property type="project" value="UniProtKB-KW"/>
</dbReference>
<evidence type="ECO:0000259" key="9">
    <source>
        <dbReference type="Pfam" id="PF00759"/>
    </source>
</evidence>
<dbReference type="OrthoDB" id="10257085at2759"/>
<dbReference type="EMBL" id="JACXVP010000004">
    <property type="protein sequence ID" value="KAG5611458.1"/>
    <property type="molecule type" value="Genomic_DNA"/>
</dbReference>
<evidence type="ECO:0000256" key="4">
    <source>
        <dbReference type="ARBA" id="ARBA00022801"/>
    </source>
</evidence>
<organism evidence="10 11">
    <name type="scientific">Solanum commersonii</name>
    <name type="common">Commerson's wild potato</name>
    <name type="synonym">Commerson's nightshade</name>
    <dbReference type="NCBI Taxonomy" id="4109"/>
    <lineage>
        <taxon>Eukaryota</taxon>
        <taxon>Viridiplantae</taxon>
        <taxon>Streptophyta</taxon>
        <taxon>Embryophyta</taxon>
        <taxon>Tracheophyta</taxon>
        <taxon>Spermatophyta</taxon>
        <taxon>Magnoliopsida</taxon>
        <taxon>eudicotyledons</taxon>
        <taxon>Gunneridae</taxon>
        <taxon>Pentapetalae</taxon>
        <taxon>asterids</taxon>
        <taxon>lamiids</taxon>
        <taxon>Solanales</taxon>
        <taxon>Solanaceae</taxon>
        <taxon>Solanoideae</taxon>
        <taxon>Solaneae</taxon>
        <taxon>Solanum</taxon>
    </lineage>
</organism>
<evidence type="ECO:0000256" key="5">
    <source>
        <dbReference type="ARBA" id="ARBA00023001"/>
    </source>
</evidence>
<feature type="domain" description="Glycoside hydrolase family 9" evidence="9">
    <location>
        <begin position="1"/>
        <end position="100"/>
    </location>
</feature>
<keyword evidence="6" id="KW-0119">Carbohydrate metabolism</keyword>
<dbReference type="InterPro" id="IPR008928">
    <property type="entry name" value="6-hairpin_glycosidase_sf"/>
</dbReference>
<dbReference type="InterPro" id="IPR001701">
    <property type="entry name" value="Glyco_hydro_9"/>
</dbReference>
<dbReference type="AlphaFoldDB" id="A0A9J5ZFM1"/>
<keyword evidence="5" id="KW-0136">Cellulose degradation</keyword>
<evidence type="ECO:0000313" key="10">
    <source>
        <dbReference type="EMBL" id="KAG5611458.1"/>
    </source>
</evidence>
<comment type="catalytic activity">
    <reaction evidence="1">
        <text>Endohydrolysis of (1-&gt;4)-beta-D-glucosidic linkages in cellulose, lichenin and cereal beta-D-glucans.</text>
        <dbReference type="EC" id="3.2.1.4"/>
    </reaction>
</comment>
<dbReference type="Proteomes" id="UP000824120">
    <property type="component" value="Chromosome 4"/>
</dbReference>
<dbReference type="InterPro" id="IPR012341">
    <property type="entry name" value="6hp_glycosidase-like_sf"/>
</dbReference>
<evidence type="ECO:0000256" key="8">
    <source>
        <dbReference type="ARBA" id="ARBA00023326"/>
    </source>
</evidence>
<keyword evidence="8" id="KW-0624">Polysaccharide degradation</keyword>
<comment type="similarity">
    <text evidence="2">Belongs to the glycosyl hydrolase 9 (cellulase E) family.</text>
</comment>
<accession>A0A9J5ZFM1</accession>
<evidence type="ECO:0000256" key="1">
    <source>
        <dbReference type="ARBA" id="ARBA00000966"/>
    </source>
</evidence>
<reference evidence="10 11" key="1">
    <citation type="submission" date="2020-09" db="EMBL/GenBank/DDBJ databases">
        <title>De no assembly of potato wild relative species, Solanum commersonii.</title>
        <authorList>
            <person name="Cho K."/>
        </authorList>
    </citation>
    <scope>NUCLEOTIDE SEQUENCE [LARGE SCALE GENOMIC DNA]</scope>
    <source>
        <strain evidence="10">LZ3.2</strain>
        <tissue evidence="10">Leaf</tissue>
    </source>
</reference>
<dbReference type="EC" id="3.2.1.4" evidence="3"/>
<dbReference type="SUPFAM" id="SSF48208">
    <property type="entry name" value="Six-hairpin glycosidases"/>
    <property type="match status" value="1"/>
</dbReference>
<gene>
    <name evidence="10" type="ORF">H5410_022739</name>
</gene>
<evidence type="ECO:0000256" key="3">
    <source>
        <dbReference type="ARBA" id="ARBA00012601"/>
    </source>
</evidence>
<evidence type="ECO:0000256" key="2">
    <source>
        <dbReference type="ARBA" id="ARBA00007072"/>
    </source>
</evidence>
<keyword evidence="4" id="KW-0378">Hydrolase</keyword>
<evidence type="ECO:0000256" key="6">
    <source>
        <dbReference type="ARBA" id="ARBA00023277"/>
    </source>
</evidence>
<evidence type="ECO:0000256" key="7">
    <source>
        <dbReference type="ARBA" id="ARBA00023295"/>
    </source>
</evidence>
<sequence length="107" mass="12131">MKWCIDYLWKASVRCNCLYVQAREHKNAENYANDRLENSGTEIAAHTSTTMAAASIVFCGTDHSYSPRLLNKAKQLFQFAKSHKGTYDGECLFYCSFSGYVYPFSTG</sequence>
<name>A0A9J5ZFM1_SOLCO</name>
<dbReference type="Pfam" id="PF00759">
    <property type="entry name" value="Glyco_hydro_9"/>
    <property type="match status" value="1"/>
</dbReference>